<evidence type="ECO:0000259" key="2">
    <source>
        <dbReference type="Pfam" id="PF01548"/>
    </source>
</evidence>
<feature type="domain" description="Transposase IS110-like N-terminal" evidence="2">
    <location>
        <begin position="12"/>
        <end position="152"/>
    </location>
</feature>
<dbReference type="Proteomes" id="UP001157186">
    <property type="component" value="Unassembled WGS sequence"/>
</dbReference>
<evidence type="ECO:0000256" key="1">
    <source>
        <dbReference type="SAM" id="Coils"/>
    </source>
</evidence>
<name>A0ABQ6GKZ6_9GAMM</name>
<keyword evidence="1" id="KW-0175">Coiled coil</keyword>
<dbReference type="Pfam" id="PF02371">
    <property type="entry name" value="Transposase_20"/>
    <property type="match status" value="1"/>
</dbReference>
<dbReference type="EMBL" id="BSST01000001">
    <property type="protein sequence ID" value="GLX76688.1"/>
    <property type="molecule type" value="Genomic_DNA"/>
</dbReference>
<protein>
    <submittedName>
        <fullName evidence="4">IS110 family transposase</fullName>
    </submittedName>
</protein>
<evidence type="ECO:0000313" key="5">
    <source>
        <dbReference type="Proteomes" id="UP001157186"/>
    </source>
</evidence>
<dbReference type="Pfam" id="PF01548">
    <property type="entry name" value="DEDD_Tnp_IS110"/>
    <property type="match status" value="1"/>
</dbReference>
<dbReference type="InterPro" id="IPR003346">
    <property type="entry name" value="Transposase_20"/>
</dbReference>
<feature type="coiled-coil region" evidence="1">
    <location>
        <begin position="166"/>
        <end position="193"/>
    </location>
</feature>
<dbReference type="PANTHER" id="PTHR33055">
    <property type="entry name" value="TRANSPOSASE FOR INSERTION SEQUENCE ELEMENT IS1111A"/>
    <property type="match status" value="1"/>
</dbReference>
<proteinExistence type="predicted"/>
<evidence type="ECO:0000313" key="4">
    <source>
        <dbReference type="EMBL" id="GLX76688.1"/>
    </source>
</evidence>
<dbReference type="PANTHER" id="PTHR33055:SF13">
    <property type="entry name" value="TRANSPOSASE"/>
    <property type="match status" value="1"/>
</dbReference>
<accession>A0ABQ6GKZ6</accession>
<sequence length="317" mass="35514">MNNKNNQNEINVGVDTGKSQLDIYIRPLDIYFTVTNDEIGIKKAIKEIKKYKPTRITIEATGRLEQDFIMACAKANLPFVVANPAHIKKFAGAIGQHAKTDKLDAQLIAYYGEAIKPKLSMLKPATMQLMSDLLSRRRQLIGIQTMEKNRLKIMPKTISSMINPILTAIKNQLDKLDQKLLKLMESCEDYKTKNMIIQSMPGVGNVVAFNLISDMPELGYLTNKQASSLIGVAPFNKESGIYRGTRQIRGGRPKIRTAMYMAMMSAIQCNSVFKGTYERLLAAGKTKKTALIACVRKMIVILNSMVRDGVMWDPKMS</sequence>
<comment type="caution">
    <text evidence="4">The sequence shown here is derived from an EMBL/GenBank/DDBJ whole genome shotgun (WGS) entry which is preliminary data.</text>
</comment>
<dbReference type="NCBIfam" id="NF033542">
    <property type="entry name" value="transpos_IS110"/>
    <property type="match status" value="1"/>
</dbReference>
<keyword evidence="5" id="KW-1185">Reference proteome</keyword>
<organism evidence="4 5">
    <name type="scientific">Thalassotalea insulae</name>
    <dbReference type="NCBI Taxonomy" id="2056778"/>
    <lineage>
        <taxon>Bacteria</taxon>
        <taxon>Pseudomonadati</taxon>
        <taxon>Pseudomonadota</taxon>
        <taxon>Gammaproteobacteria</taxon>
        <taxon>Alteromonadales</taxon>
        <taxon>Colwelliaceae</taxon>
        <taxon>Thalassotalea</taxon>
    </lineage>
</organism>
<dbReference type="RefSeq" id="WP_284242478.1">
    <property type="nucleotide sequence ID" value="NZ_BSST01000001.1"/>
</dbReference>
<gene>
    <name evidence="4" type="ORF">tinsulaeT_00280</name>
</gene>
<evidence type="ECO:0000259" key="3">
    <source>
        <dbReference type="Pfam" id="PF02371"/>
    </source>
</evidence>
<feature type="domain" description="Transposase IS116/IS110/IS902 C-terminal" evidence="3">
    <location>
        <begin position="196"/>
        <end position="277"/>
    </location>
</feature>
<reference evidence="4 5" key="1">
    <citation type="submission" date="2023-03" db="EMBL/GenBank/DDBJ databases">
        <title>Draft genome sequence of Thalassotalea insulae KCTC 62186T.</title>
        <authorList>
            <person name="Sawabe T."/>
        </authorList>
    </citation>
    <scope>NUCLEOTIDE SEQUENCE [LARGE SCALE GENOMIC DNA]</scope>
    <source>
        <strain evidence="4 5">KCTC 62186</strain>
    </source>
</reference>
<dbReference type="InterPro" id="IPR002525">
    <property type="entry name" value="Transp_IS110-like_N"/>
</dbReference>
<dbReference type="InterPro" id="IPR047650">
    <property type="entry name" value="Transpos_IS110"/>
</dbReference>